<proteinExistence type="predicted"/>
<dbReference type="EMBL" id="JBJQOH010000006">
    <property type="protein sequence ID" value="KAL3683303.1"/>
    <property type="molecule type" value="Genomic_DNA"/>
</dbReference>
<dbReference type="PROSITE" id="PS50878">
    <property type="entry name" value="RT_POL"/>
    <property type="match status" value="1"/>
</dbReference>
<reference evidence="3 4" key="1">
    <citation type="submission" date="2024-09" db="EMBL/GenBank/DDBJ databases">
        <title>Chromosome-scale assembly of Riccia sorocarpa.</title>
        <authorList>
            <person name="Paukszto L."/>
        </authorList>
    </citation>
    <scope>NUCLEOTIDE SEQUENCE [LARGE SCALE GENOMIC DNA]</scope>
    <source>
        <strain evidence="3">LP-2024</strain>
        <tissue evidence="3">Aerial parts of the thallus</tissue>
    </source>
</reference>
<protein>
    <recommendedName>
        <fullName evidence="2">Reverse transcriptase domain-containing protein</fullName>
    </recommendedName>
</protein>
<keyword evidence="4" id="KW-1185">Reference proteome</keyword>
<keyword evidence="1" id="KW-1133">Transmembrane helix</keyword>
<evidence type="ECO:0000313" key="3">
    <source>
        <dbReference type="EMBL" id="KAL3683303.1"/>
    </source>
</evidence>
<evidence type="ECO:0000259" key="2">
    <source>
        <dbReference type="PROSITE" id="PS50878"/>
    </source>
</evidence>
<feature type="domain" description="Reverse transcriptase" evidence="2">
    <location>
        <begin position="1"/>
        <end position="127"/>
    </location>
</feature>
<name>A0ABD3GWH5_9MARC</name>
<evidence type="ECO:0000313" key="4">
    <source>
        <dbReference type="Proteomes" id="UP001633002"/>
    </source>
</evidence>
<dbReference type="Proteomes" id="UP001633002">
    <property type="component" value="Unassembled WGS sequence"/>
</dbReference>
<dbReference type="InterPro" id="IPR000477">
    <property type="entry name" value="RT_dom"/>
</dbReference>
<dbReference type="Pfam" id="PF00078">
    <property type="entry name" value="RVT_1"/>
    <property type="match status" value="1"/>
</dbReference>
<accession>A0ABD3GWH5</accession>
<feature type="transmembrane region" description="Helical" evidence="1">
    <location>
        <begin position="154"/>
        <end position="178"/>
    </location>
</feature>
<organism evidence="3 4">
    <name type="scientific">Riccia sorocarpa</name>
    <dbReference type="NCBI Taxonomy" id="122646"/>
    <lineage>
        <taxon>Eukaryota</taxon>
        <taxon>Viridiplantae</taxon>
        <taxon>Streptophyta</taxon>
        <taxon>Embryophyta</taxon>
        <taxon>Marchantiophyta</taxon>
        <taxon>Marchantiopsida</taxon>
        <taxon>Marchantiidae</taxon>
        <taxon>Marchantiales</taxon>
        <taxon>Ricciaceae</taxon>
        <taxon>Riccia</taxon>
    </lineage>
</organism>
<feature type="transmembrane region" description="Helical" evidence="1">
    <location>
        <begin position="86"/>
        <end position="104"/>
    </location>
</feature>
<sequence>MIGGYARVIVNNRLTPDFLLACGVHQGCPLAPMLYVLITSALILQTERVVSDGRIKRLHLALPGVTVNVVNSFADDTAFAMQTDEASFAALAVLLQWFFLVSGCKVNWRKTKHLDFGKYLTILSFSLVLVYLRQKDIRSLERLFAVFLWDSNLVVWNLLVFPLEYGGAGIWSLGQAFLGPFSKGGR</sequence>
<evidence type="ECO:0000256" key="1">
    <source>
        <dbReference type="SAM" id="Phobius"/>
    </source>
</evidence>
<comment type="caution">
    <text evidence="3">The sequence shown here is derived from an EMBL/GenBank/DDBJ whole genome shotgun (WGS) entry which is preliminary data.</text>
</comment>
<keyword evidence="1" id="KW-0812">Transmembrane</keyword>
<keyword evidence="1" id="KW-0472">Membrane</keyword>
<dbReference type="AlphaFoldDB" id="A0ABD3GWH5"/>
<feature type="transmembrane region" description="Helical" evidence="1">
    <location>
        <begin position="116"/>
        <end position="134"/>
    </location>
</feature>
<gene>
    <name evidence="3" type="ORF">R1sor_001325</name>
</gene>